<dbReference type="AlphaFoldDB" id="A0A833RJL5"/>
<reference evidence="3" key="1">
    <citation type="submission" date="2020-01" db="EMBL/GenBank/DDBJ databases">
        <title>Genome sequence of Kobresia littledalei, the first chromosome-level genome in the family Cyperaceae.</title>
        <authorList>
            <person name="Qu G."/>
        </authorList>
    </citation>
    <scope>NUCLEOTIDE SEQUENCE</scope>
    <source>
        <strain evidence="3">C.B.Clarke</strain>
        <tissue evidence="3">Leaf</tissue>
    </source>
</reference>
<dbReference type="EMBL" id="SWLB01000001">
    <property type="protein sequence ID" value="KAF3341822.1"/>
    <property type="molecule type" value="Genomic_DNA"/>
</dbReference>
<dbReference type="InterPro" id="IPR018838">
    <property type="entry name" value="ZGRF1-like_N"/>
</dbReference>
<feature type="compositionally biased region" description="Polar residues" evidence="1">
    <location>
        <begin position="15"/>
        <end position="31"/>
    </location>
</feature>
<keyword evidence="4" id="KW-1185">Reference proteome</keyword>
<dbReference type="GO" id="GO:0005634">
    <property type="term" value="C:nucleus"/>
    <property type="evidence" value="ECO:0007669"/>
    <property type="project" value="TreeGrafter"/>
</dbReference>
<comment type="caution">
    <text evidence="3">The sequence shown here is derived from an EMBL/GenBank/DDBJ whole genome shotgun (WGS) entry which is preliminary data.</text>
</comment>
<dbReference type="Pfam" id="PF10382">
    <property type="entry name" value="ZGRF1-like_N"/>
    <property type="match status" value="2"/>
</dbReference>
<feature type="domain" description="5'-3' DNA helicase ZGRF1-like N-terminal" evidence="2">
    <location>
        <begin position="198"/>
        <end position="273"/>
    </location>
</feature>
<protein>
    <recommendedName>
        <fullName evidence="2">5'-3' DNA helicase ZGRF1-like N-terminal domain-containing protein</fullName>
    </recommendedName>
</protein>
<dbReference type="PANTHER" id="PTHR28535:SF1">
    <property type="entry name" value="PROTEIN ZGRF1"/>
    <property type="match status" value="1"/>
</dbReference>
<dbReference type="GO" id="GO:0035861">
    <property type="term" value="C:site of double-strand break"/>
    <property type="evidence" value="ECO:0007669"/>
    <property type="project" value="TreeGrafter"/>
</dbReference>
<dbReference type="OrthoDB" id="6513042at2759"/>
<name>A0A833RJL5_9POAL</name>
<accession>A0A833RJL5</accession>
<evidence type="ECO:0000313" key="3">
    <source>
        <dbReference type="EMBL" id="KAF3341822.1"/>
    </source>
</evidence>
<sequence>MNSHLVDIADAVNLSSNPTVTPLSQQNGSKRNSFHRKPLHKVSNMVESNTNGKKAEPCTTGAPSSNSSFPHSLLEEWSVLYTTQLTQKAKKYHDGTLRLSQLGSLAKQVQLYDENERLLEIKVLGKDDVLESGQTLIMQAHLVDISLSTIKVGKENCSVSSVRKPFQKPASPIHSFVDTRKEAASVEPSRLGTNSILKEWNVLYTTQLNKKAKTYHDGILRLSQATGSLTKQITLASEDGQILGSRHMKSFECIESGAECELTGYMVQVYDLRICQEGSNQRSPLKQFVKSKTLMKSTSTNGVDYGIKKEQVKSTSTQTGNSTEIKKSTNTKDCVTVARRDDGVDYGTRNSSELKKSTNTKECVTVARRDDGVEYGTKKEQVKSMSIETGNSTEMKKSTNTKECVTVARRDARQIMSVLRKPTAVPERETVQVAKKAHLSSHLIQIDDSIGEEKLPSVQGLYDKDRNAYHHSLTSPPSMKLGTQASEMQMRVKENCSSSSMHNSSSVLSDITISASYEGRCEGVILDLEKADGTAGTVEVLFADADNFDFPSFDLGF</sequence>
<dbReference type="GO" id="GO:0006302">
    <property type="term" value="P:double-strand break repair"/>
    <property type="evidence" value="ECO:0007669"/>
    <property type="project" value="TreeGrafter"/>
</dbReference>
<organism evidence="3 4">
    <name type="scientific">Carex littledalei</name>
    <dbReference type="NCBI Taxonomy" id="544730"/>
    <lineage>
        <taxon>Eukaryota</taxon>
        <taxon>Viridiplantae</taxon>
        <taxon>Streptophyta</taxon>
        <taxon>Embryophyta</taxon>
        <taxon>Tracheophyta</taxon>
        <taxon>Spermatophyta</taxon>
        <taxon>Magnoliopsida</taxon>
        <taxon>Liliopsida</taxon>
        <taxon>Poales</taxon>
        <taxon>Cyperaceae</taxon>
        <taxon>Cyperoideae</taxon>
        <taxon>Cariceae</taxon>
        <taxon>Carex</taxon>
        <taxon>Carex subgen. Euthyceras</taxon>
    </lineage>
</organism>
<feature type="domain" description="5'-3' DNA helicase ZGRF1-like N-terminal" evidence="2">
    <location>
        <begin position="75"/>
        <end position="146"/>
    </location>
</feature>
<proteinExistence type="predicted"/>
<dbReference type="InterPro" id="IPR052800">
    <property type="entry name" value="DNA_Repair_Helicase_ZGRF1"/>
</dbReference>
<gene>
    <name evidence="3" type="ORF">FCM35_KLT00460</name>
</gene>
<feature type="region of interest" description="Disordered" evidence="1">
    <location>
        <begin position="15"/>
        <end position="67"/>
    </location>
</feature>
<evidence type="ECO:0000256" key="1">
    <source>
        <dbReference type="SAM" id="MobiDB-lite"/>
    </source>
</evidence>
<dbReference type="PANTHER" id="PTHR28535">
    <property type="entry name" value="ZINC FINGER GRF-TYPE CONTAINING 1"/>
    <property type="match status" value="1"/>
</dbReference>
<dbReference type="Proteomes" id="UP000623129">
    <property type="component" value="Unassembled WGS sequence"/>
</dbReference>
<evidence type="ECO:0000259" key="2">
    <source>
        <dbReference type="Pfam" id="PF10382"/>
    </source>
</evidence>
<evidence type="ECO:0000313" key="4">
    <source>
        <dbReference type="Proteomes" id="UP000623129"/>
    </source>
</evidence>